<dbReference type="SFLD" id="SFLDS00029">
    <property type="entry name" value="Radical_SAM"/>
    <property type="match status" value="1"/>
</dbReference>
<dbReference type="AlphaFoldDB" id="A0A0F9EH04"/>
<dbReference type="InterPro" id="IPR013785">
    <property type="entry name" value="Aldolase_TIM"/>
</dbReference>
<keyword evidence="2" id="KW-0479">Metal-binding</keyword>
<comment type="caution">
    <text evidence="7">The sequence shown here is derived from an EMBL/GenBank/DDBJ whole genome shotgun (WGS) entry which is preliminary data.</text>
</comment>
<dbReference type="NCBIfam" id="TIGR04167">
    <property type="entry name" value="rSAM_SeCys"/>
    <property type="match status" value="1"/>
</dbReference>
<feature type="domain" description="Arsenosugar biosynthesis radical SAM protein ArsS-like C-terminal" evidence="6">
    <location>
        <begin position="183"/>
        <end position="317"/>
    </location>
</feature>
<dbReference type="InterPro" id="IPR024521">
    <property type="entry name" value="ArsS-like_C"/>
</dbReference>
<proteinExistence type="predicted"/>
<feature type="domain" description="Radical SAM core" evidence="5">
    <location>
        <begin position="29"/>
        <end position="165"/>
    </location>
</feature>
<dbReference type="Pfam" id="PF12345">
    <property type="entry name" value="DUF3641"/>
    <property type="match status" value="1"/>
</dbReference>
<evidence type="ECO:0000256" key="2">
    <source>
        <dbReference type="ARBA" id="ARBA00022723"/>
    </source>
</evidence>
<evidence type="ECO:0000259" key="5">
    <source>
        <dbReference type="Pfam" id="PF04055"/>
    </source>
</evidence>
<name>A0A0F9EH04_9ZZZZ</name>
<evidence type="ECO:0000259" key="6">
    <source>
        <dbReference type="Pfam" id="PF12345"/>
    </source>
</evidence>
<evidence type="ECO:0000256" key="4">
    <source>
        <dbReference type="ARBA" id="ARBA00023014"/>
    </source>
</evidence>
<gene>
    <name evidence="7" type="ORF">LCGC14_2075670</name>
</gene>
<keyword evidence="3" id="KW-0408">Iron</keyword>
<dbReference type="InterPro" id="IPR058240">
    <property type="entry name" value="rSAM_sf"/>
</dbReference>
<evidence type="ECO:0000256" key="1">
    <source>
        <dbReference type="ARBA" id="ARBA00022691"/>
    </source>
</evidence>
<organism evidence="7">
    <name type="scientific">marine sediment metagenome</name>
    <dbReference type="NCBI Taxonomy" id="412755"/>
    <lineage>
        <taxon>unclassified sequences</taxon>
        <taxon>metagenomes</taxon>
        <taxon>ecological metagenomes</taxon>
    </lineage>
</organism>
<dbReference type="InterPro" id="IPR007197">
    <property type="entry name" value="rSAM"/>
</dbReference>
<evidence type="ECO:0000256" key="3">
    <source>
        <dbReference type="ARBA" id="ARBA00023004"/>
    </source>
</evidence>
<accession>A0A0F9EH04</accession>
<dbReference type="PANTHER" id="PTHR43728:SF1">
    <property type="entry name" value="FE-S OXIDOREDUCTASE"/>
    <property type="match status" value="1"/>
</dbReference>
<dbReference type="GO" id="GO:0051536">
    <property type="term" value="F:iron-sulfur cluster binding"/>
    <property type="evidence" value="ECO:0007669"/>
    <property type="project" value="UniProtKB-KW"/>
</dbReference>
<evidence type="ECO:0008006" key="8">
    <source>
        <dbReference type="Google" id="ProtNLM"/>
    </source>
</evidence>
<keyword evidence="1" id="KW-0949">S-adenosyl-L-methionine</keyword>
<keyword evidence="4" id="KW-0411">Iron-sulfur</keyword>
<dbReference type="SUPFAM" id="SSF102114">
    <property type="entry name" value="Radical SAM enzymes"/>
    <property type="match status" value="1"/>
</dbReference>
<reference evidence="7" key="1">
    <citation type="journal article" date="2015" name="Nature">
        <title>Complex archaea that bridge the gap between prokaryotes and eukaryotes.</title>
        <authorList>
            <person name="Spang A."/>
            <person name="Saw J.H."/>
            <person name="Jorgensen S.L."/>
            <person name="Zaremba-Niedzwiedzka K."/>
            <person name="Martijn J."/>
            <person name="Lind A.E."/>
            <person name="van Eijk R."/>
            <person name="Schleper C."/>
            <person name="Guy L."/>
            <person name="Ettema T.J."/>
        </authorList>
    </citation>
    <scope>NUCLEOTIDE SEQUENCE</scope>
</reference>
<dbReference type="InterPro" id="IPR026351">
    <property type="entry name" value="rSAM_ArsS-like"/>
</dbReference>
<dbReference type="PANTHER" id="PTHR43728">
    <property type="entry name" value="SLR0304 PROTEIN"/>
    <property type="match status" value="1"/>
</dbReference>
<evidence type="ECO:0000313" key="7">
    <source>
        <dbReference type="EMBL" id="KKL73363.1"/>
    </source>
</evidence>
<dbReference type="Gene3D" id="3.20.20.70">
    <property type="entry name" value="Aldolase class I"/>
    <property type="match status" value="1"/>
</dbReference>
<dbReference type="EMBL" id="LAZR01024982">
    <property type="protein sequence ID" value="KKL73363.1"/>
    <property type="molecule type" value="Genomic_DNA"/>
</dbReference>
<dbReference type="Pfam" id="PF04055">
    <property type="entry name" value="Radical_SAM"/>
    <property type="match status" value="1"/>
</dbReference>
<dbReference type="GO" id="GO:0003824">
    <property type="term" value="F:catalytic activity"/>
    <property type="evidence" value="ECO:0007669"/>
    <property type="project" value="InterPro"/>
</dbReference>
<protein>
    <recommendedName>
        <fullName evidence="8">DUF3641 domain-containing protein</fullName>
    </recommendedName>
</protein>
<dbReference type="GO" id="GO:0046872">
    <property type="term" value="F:metal ion binding"/>
    <property type="evidence" value="ECO:0007669"/>
    <property type="project" value="UniProtKB-KW"/>
</dbReference>
<dbReference type="CDD" id="cd01335">
    <property type="entry name" value="Radical_SAM"/>
    <property type="match status" value="1"/>
</dbReference>
<sequence length="319" mass="35573">MTDNRFEERISESCGDGLQGIDLLTLQVNLGLICNQQCRHCHLGCSPQRTEQMDWPVMEAILATLQDAHVDVVDLTGGAPELNRYFRRFVEALRAAGQQIQIRTNLTVLLEGGMETMGRFLADHHVDLVASMPCYLEENVDAQRGGGTYRRSIESLRHLNELGYGRSGGGRLDLVYNPVGPVLPPEPTELERDYKEQLGRNFGVHFSHLLTMTNMPIGRFAAELRRTDQDRQYMQLLRVRYNPDVLGGLMCRHQISIGWDGTLYDCDFNLALGMPVDHGAPDHLSRFDAAALEHRRIFTGEHCFGCTAGQGSSCGGALA</sequence>